<dbReference type="InterPro" id="IPR011990">
    <property type="entry name" value="TPR-like_helical_dom_sf"/>
</dbReference>
<name>A0A3A9Z5Q2_9ACTN</name>
<sequence length="449" mass="48049">MTNRRAPNHRLRALLTEAGWTQEALARAVNALGAEIGAALRYDRTAVAHWLSGTQPRHPVPYLAAEALARRIGRQVTPQAAGFAPLPRGIGGAEPGCGLGEQVTGFADPVTGFAALCRSDADARRRLPLHQRPYQVADAAVPGPPKRPEPARPLGARTDETTALHDAVAFFAASIDTHGGRHARSALCAYLADDVTPLLAAHQPQRVRAELLVLASRLAFLLARMYEDGQLHGVAQRYYTFAHRLADESGDRTSWSVVLRAMSAQAQRLGHLPSALQLAEAAHEGVRRAPAAHQAYVQAQLAVVLGLSGDRRGALAALGRAERAAQRASSAAAPFDSYPAAALHFQTSAVLEALGDLPGALGALRRAAGERAPGDVRGRALSQARLGQLLLRTGHLDEACAAWDGFLAGRERLRSGDAERALREMRQALRPYRNRKRAAELLARTAHGR</sequence>
<accession>A0A3A9Z5Q2</accession>
<dbReference type="RefSeq" id="WP_120677411.1">
    <property type="nucleotide sequence ID" value="NZ_RBAL01000004.1"/>
</dbReference>
<dbReference type="OrthoDB" id="3213425at2"/>
<evidence type="ECO:0000313" key="2">
    <source>
        <dbReference type="Proteomes" id="UP000272474"/>
    </source>
</evidence>
<gene>
    <name evidence="1" type="ORF">D7294_08970</name>
</gene>
<dbReference type="AlphaFoldDB" id="A0A3A9Z5Q2"/>
<dbReference type="EMBL" id="RBAL01000004">
    <property type="protein sequence ID" value="RKN43832.1"/>
    <property type="molecule type" value="Genomic_DNA"/>
</dbReference>
<organism evidence="1 2">
    <name type="scientific">Streptomyces hoynatensis</name>
    <dbReference type="NCBI Taxonomy" id="1141874"/>
    <lineage>
        <taxon>Bacteria</taxon>
        <taxon>Bacillati</taxon>
        <taxon>Actinomycetota</taxon>
        <taxon>Actinomycetes</taxon>
        <taxon>Kitasatosporales</taxon>
        <taxon>Streptomycetaceae</taxon>
        <taxon>Streptomyces</taxon>
    </lineage>
</organism>
<evidence type="ECO:0000313" key="1">
    <source>
        <dbReference type="EMBL" id="RKN43832.1"/>
    </source>
</evidence>
<evidence type="ECO:0008006" key="3">
    <source>
        <dbReference type="Google" id="ProtNLM"/>
    </source>
</evidence>
<dbReference type="Proteomes" id="UP000272474">
    <property type="component" value="Unassembled WGS sequence"/>
</dbReference>
<dbReference type="Gene3D" id="1.25.40.10">
    <property type="entry name" value="Tetratricopeptide repeat domain"/>
    <property type="match status" value="1"/>
</dbReference>
<proteinExistence type="predicted"/>
<dbReference type="SUPFAM" id="SSF48452">
    <property type="entry name" value="TPR-like"/>
    <property type="match status" value="1"/>
</dbReference>
<protein>
    <recommendedName>
        <fullName evidence="3">Transcriptional regulator</fullName>
    </recommendedName>
</protein>
<keyword evidence="2" id="KW-1185">Reference proteome</keyword>
<reference evidence="1 2" key="1">
    <citation type="journal article" date="2014" name="Int. J. Syst. Evol. Microbiol.">
        <title>Streptomyces hoynatensis sp. nov., isolated from deep marine sediment.</title>
        <authorList>
            <person name="Veyisoglu A."/>
            <person name="Sahin N."/>
        </authorList>
    </citation>
    <scope>NUCLEOTIDE SEQUENCE [LARGE SCALE GENOMIC DNA]</scope>
    <source>
        <strain evidence="1 2">KCTC 29097</strain>
    </source>
</reference>
<comment type="caution">
    <text evidence="1">The sequence shown here is derived from an EMBL/GenBank/DDBJ whole genome shotgun (WGS) entry which is preliminary data.</text>
</comment>